<proteinExistence type="predicted"/>
<reference evidence="1 2" key="1">
    <citation type="submission" date="2019-08" db="EMBL/GenBank/DDBJ databases">
        <title>Whole genome of Aphis craccivora.</title>
        <authorList>
            <person name="Voronova N.V."/>
            <person name="Shulinski R.S."/>
            <person name="Bandarenka Y.V."/>
            <person name="Zhorov D.G."/>
            <person name="Warner D."/>
        </authorList>
    </citation>
    <scope>NUCLEOTIDE SEQUENCE [LARGE SCALE GENOMIC DNA]</scope>
    <source>
        <strain evidence="1">180601</strain>
        <tissue evidence="1">Whole Body</tissue>
    </source>
</reference>
<comment type="caution">
    <text evidence="1">The sequence shown here is derived from an EMBL/GenBank/DDBJ whole genome shotgun (WGS) entry which is preliminary data.</text>
</comment>
<name>A0A6G0VK91_APHCR</name>
<feature type="non-terminal residue" evidence="1">
    <location>
        <position position="1"/>
    </location>
</feature>
<organism evidence="1 2">
    <name type="scientific">Aphis craccivora</name>
    <name type="common">Cowpea aphid</name>
    <dbReference type="NCBI Taxonomy" id="307492"/>
    <lineage>
        <taxon>Eukaryota</taxon>
        <taxon>Metazoa</taxon>
        <taxon>Ecdysozoa</taxon>
        <taxon>Arthropoda</taxon>
        <taxon>Hexapoda</taxon>
        <taxon>Insecta</taxon>
        <taxon>Pterygota</taxon>
        <taxon>Neoptera</taxon>
        <taxon>Paraneoptera</taxon>
        <taxon>Hemiptera</taxon>
        <taxon>Sternorrhyncha</taxon>
        <taxon>Aphidomorpha</taxon>
        <taxon>Aphidoidea</taxon>
        <taxon>Aphididae</taxon>
        <taxon>Aphidini</taxon>
        <taxon>Aphis</taxon>
        <taxon>Aphis</taxon>
    </lineage>
</organism>
<keyword evidence="2" id="KW-1185">Reference proteome</keyword>
<protein>
    <submittedName>
        <fullName evidence="1">DDE 3 domain-containing protein</fullName>
    </submittedName>
</protein>
<dbReference type="EMBL" id="VUJU01017306">
    <property type="protein sequence ID" value="KAF0683910.1"/>
    <property type="molecule type" value="Genomic_DNA"/>
</dbReference>
<sequence>FVSSGQRTIIINAYKHYMAQNPNAKMVHLKKVLLEQLGIGIGTIYQTILEYKRSKTISSPNRTKMFKNVKNKIDDFDKYAIRRKIHKFWSDREFPTLDKILQVVNVYDGLPDFSRTSLYRLLKSMEFVYVKQGRNSALIEKTEIVDWRRRYLRAIRRYREEVNAGDVPYKIWCDKSVRSARDATSKGLTTGAVKPSGKGKRLIVCHIGSEDGFVPDSLLCFESKKNTQDYHDEMNGECFREWFESVLPRLKDNAVIVMDNSPYHSVKQEKCLNVNTRK</sequence>
<dbReference type="Gene3D" id="3.30.420.10">
    <property type="entry name" value="Ribonuclease H-like superfamily/Ribonuclease H"/>
    <property type="match status" value="1"/>
</dbReference>
<accession>A0A6G0VK91</accession>
<evidence type="ECO:0000313" key="2">
    <source>
        <dbReference type="Proteomes" id="UP000478052"/>
    </source>
</evidence>
<dbReference type="PANTHER" id="PTHR33939">
    <property type="entry name" value="PROTEIN CBG22215"/>
    <property type="match status" value="1"/>
</dbReference>
<feature type="non-terminal residue" evidence="1">
    <location>
        <position position="278"/>
    </location>
</feature>
<dbReference type="InterPro" id="IPR036397">
    <property type="entry name" value="RNaseH_sf"/>
</dbReference>
<gene>
    <name evidence="1" type="ORF">FWK35_00037778</name>
</gene>
<dbReference type="Proteomes" id="UP000478052">
    <property type="component" value="Unassembled WGS sequence"/>
</dbReference>
<dbReference type="OrthoDB" id="8196420at2759"/>
<evidence type="ECO:0000313" key="1">
    <source>
        <dbReference type="EMBL" id="KAF0683910.1"/>
    </source>
</evidence>
<dbReference type="GO" id="GO:0003676">
    <property type="term" value="F:nucleic acid binding"/>
    <property type="evidence" value="ECO:0007669"/>
    <property type="project" value="InterPro"/>
</dbReference>
<dbReference type="PANTHER" id="PTHR33939:SF1">
    <property type="entry name" value="DUF4371 DOMAIN-CONTAINING PROTEIN"/>
    <property type="match status" value="1"/>
</dbReference>
<dbReference type="AlphaFoldDB" id="A0A6G0VK91"/>